<proteinExistence type="predicted"/>
<dbReference type="NCBIfam" id="NF003501">
    <property type="entry name" value="PRK05170.1-5"/>
    <property type="match status" value="1"/>
</dbReference>
<dbReference type="PANTHER" id="PTHR37421:SF1">
    <property type="entry name" value="UPF0260 PROTEIN YCGN"/>
    <property type="match status" value="1"/>
</dbReference>
<dbReference type="Pfam" id="PF03692">
    <property type="entry name" value="CxxCxxCC"/>
    <property type="match status" value="1"/>
</dbReference>
<dbReference type="InterPro" id="IPR008228">
    <property type="entry name" value="UCP006173"/>
</dbReference>
<dbReference type="RefSeq" id="WP_185680545.1">
    <property type="nucleotide sequence ID" value="NZ_JACLAX010000025.1"/>
</dbReference>
<evidence type="ECO:0000313" key="1">
    <source>
        <dbReference type="EMBL" id="MBC2670690.1"/>
    </source>
</evidence>
<comment type="caution">
    <text evidence="1">The sequence shown here is derived from an EMBL/GenBank/DDBJ whole genome shotgun (WGS) entry which is preliminary data.</text>
</comment>
<keyword evidence="2" id="KW-1185">Reference proteome</keyword>
<organism evidence="1 2">
    <name type="scientific">Novosphingobium piscinae</name>
    <dbReference type="NCBI Taxonomy" id="1507448"/>
    <lineage>
        <taxon>Bacteria</taxon>
        <taxon>Pseudomonadati</taxon>
        <taxon>Pseudomonadota</taxon>
        <taxon>Alphaproteobacteria</taxon>
        <taxon>Sphingomonadales</taxon>
        <taxon>Sphingomonadaceae</taxon>
        <taxon>Novosphingobium</taxon>
    </lineage>
</organism>
<dbReference type="InterPro" id="IPR005358">
    <property type="entry name" value="Puta_zinc/iron-chelating_dom"/>
</dbReference>
<accession>A0A7X1G148</accession>
<dbReference type="PIRSF" id="PIRSF006173">
    <property type="entry name" value="UCP006173"/>
    <property type="match status" value="1"/>
</dbReference>
<protein>
    <submittedName>
        <fullName evidence="1">YcgN family cysteine cluster protein</fullName>
    </submittedName>
</protein>
<dbReference type="NCBIfam" id="NF003507">
    <property type="entry name" value="PRK05170.2-5"/>
    <property type="match status" value="1"/>
</dbReference>
<evidence type="ECO:0000313" key="2">
    <source>
        <dbReference type="Proteomes" id="UP000551327"/>
    </source>
</evidence>
<dbReference type="EMBL" id="JACLAX010000025">
    <property type="protein sequence ID" value="MBC2670690.1"/>
    <property type="molecule type" value="Genomic_DNA"/>
</dbReference>
<name>A0A7X1G148_9SPHN</name>
<dbReference type="AlphaFoldDB" id="A0A7X1G148"/>
<reference evidence="1 2" key="1">
    <citation type="submission" date="2020-08" db="EMBL/GenBank/DDBJ databases">
        <title>The genome sequence of type strain Novosphingobium piscinae KCTC 42194.</title>
        <authorList>
            <person name="Liu Y."/>
        </authorList>
    </citation>
    <scope>NUCLEOTIDE SEQUENCE [LARGE SCALE GENOMIC DNA]</scope>
    <source>
        <strain evidence="1 2">KCTC 42194</strain>
    </source>
</reference>
<gene>
    <name evidence="1" type="ORF">H7F53_16175</name>
</gene>
<dbReference type="PANTHER" id="PTHR37421">
    <property type="entry name" value="UPF0260 PROTEIN YCGN"/>
    <property type="match status" value="1"/>
</dbReference>
<dbReference type="Proteomes" id="UP000551327">
    <property type="component" value="Unassembled WGS sequence"/>
</dbReference>
<sequence>MRERFWDLPLDRLDRAEWEALCDGCGQCCLHKVEDADSGRVWPTNVACKLLDLRTARCSDYANRRRYVPDCVRLTPALAGQLEWLPATCAYRLRADGAPLPGWHPLLSGNPATVRAAGVSVIGRVISETIAGPLEQHIDWGDEEPLEVERVRDEDDD</sequence>